<accession>A0A0G2J7Y4</accession>
<proteinExistence type="predicted"/>
<sequence length="64" mass="7209">MFEKNNECIWIHGSFNVCIPVLIHCPGLNNAAISLSTKLGLQVPLPYKVGEEAFQWQQRRKGAI</sequence>
<dbReference type="VEuPathDB" id="FungiDB:EMCG_04011"/>
<dbReference type="AlphaFoldDB" id="A0A0G2J7Y4"/>
<dbReference type="EMBL" id="LCZI01001308">
    <property type="protein sequence ID" value="KKZ61366.1"/>
    <property type="molecule type" value="Genomic_DNA"/>
</dbReference>
<evidence type="ECO:0000313" key="1">
    <source>
        <dbReference type="EMBL" id="KKZ61366.1"/>
    </source>
</evidence>
<organism evidence="1 2">
    <name type="scientific">[Emmonsia] crescens</name>
    <dbReference type="NCBI Taxonomy" id="73230"/>
    <lineage>
        <taxon>Eukaryota</taxon>
        <taxon>Fungi</taxon>
        <taxon>Dikarya</taxon>
        <taxon>Ascomycota</taxon>
        <taxon>Pezizomycotina</taxon>
        <taxon>Eurotiomycetes</taxon>
        <taxon>Eurotiomycetidae</taxon>
        <taxon>Onygenales</taxon>
        <taxon>Ajellomycetaceae</taxon>
        <taxon>Emergomyces</taxon>
    </lineage>
</organism>
<reference evidence="2" key="1">
    <citation type="journal article" date="2015" name="PLoS Genet.">
        <title>The dynamic genome and transcriptome of the human fungal pathogen Blastomyces and close relative Emmonsia.</title>
        <authorList>
            <person name="Munoz J.F."/>
            <person name="Gauthier G.M."/>
            <person name="Desjardins C.A."/>
            <person name="Gallo J.E."/>
            <person name="Holder J."/>
            <person name="Sullivan T.D."/>
            <person name="Marty A.J."/>
            <person name="Carmen J.C."/>
            <person name="Chen Z."/>
            <person name="Ding L."/>
            <person name="Gujja S."/>
            <person name="Magrini V."/>
            <person name="Misas E."/>
            <person name="Mitreva M."/>
            <person name="Priest M."/>
            <person name="Saif S."/>
            <person name="Whiston E.A."/>
            <person name="Young S."/>
            <person name="Zeng Q."/>
            <person name="Goldman W.E."/>
            <person name="Mardis E.R."/>
            <person name="Taylor J.W."/>
            <person name="McEwen J.G."/>
            <person name="Clay O.K."/>
            <person name="Klein B.S."/>
            <person name="Cuomo C.A."/>
        </authorList>
    </citation>
    <scope>NUCLEOTIDE SEQUENCE [LARGE SCALE GENOMIC DNA]</scope>
    <source>
        <strain evidence="2">UAMH 3008</strain>
    </source>
</reference>
<evidence type="ECO:0000313" key="2">
    <source>
        <dbReference type="Proteomes" id="UP000034164"/>
    </source>
</evidence>
<gene>
    <name evidence="1" type="ORF">EMCG_04011</name>
</gene>
<dbReference type="Proteomes" id="UP000034164">
    <property type="component" value="Unassembled WGS sequence"/>
</dbReference>
<protein>
    <submittedName>
        <fullName evidence="1">Uncharacterized protein</fullName>
    </submittedName>
</protein>
<comment type="caution">
    <text evidence="1">The sequence shown here is derived from an EMBL/GenBank/DDBJ whole genome shotgun (WGS) entry which is preliminary data.</text>
</comment>
<name>A0A0G2J7Y4_9EURO</name>